<proteinExistence type="predicted"/>
<dbReference type="AlphaFoldDB" id="A0A6J4RA95"/>
<sequence>MRTGLIALIASIALAGCGGDEPKTNATNDDDPQSTPTVAK</sequence>
<dbReference type="EMBL" id="CADCVL010000091">
    <property type="protein sequence ID" value="CAA9468485.1"/>
    <property type="molecule type" value="Genomic_DNA"/>
</dbReference>
<gene>
    <name evidence="2" type="ORF">AVDCRST_MAG65-537</name>
</gene>
<evidence type="ECO:0000256" key="1">
    <source>
        <dbReference type="SAM" id="MobiDB-lite"/>
    </source>
</evidence>
<dbReference type="PROSITE" id="PS51257">
    <property type="entry name" value="PROKAR_LIPOPROTEIN"/>
    <property type="match status" value="1"/>
</dbReference>
<protein>
    <submittedName>
        <fullName evidence="2">Uncharacterized protein</fullName>
    </submittedName>
</protein>
<reference evidence="2" key="1">
    <citation type="submission" date="2020-02" db="EMBL/GenBank/DDBJ databases">
        <authorList>
            <person name="Meier V. D."/>
        </authorList>
    </citation>
    <scope>NUCLEOTIDE SEQUENCE</scope>
    <source>
        <strain evidence="2">AVDCRST_MAG65</strain>
    </source>
</reference>
<feature type="region of interest" description="Disordered" evidence="1">
    <location>
        <begin position="18"/>
        <end position="40"/>
    </location>
</feature>
<name>A0A6J4RA95_9ACTN</name>
<accession>A0A6J4RA95</accession>
<evidence type="ECO:0000313" key="2">
    <source>
        <dbReference type="EMBL" id="CAA9468485.1"/>
    </source>
</evidence>
<organism evidence="2">
    <name type="scientific">uncultured Solirubrobacteraceae bacterium</name>
    <dbReference type="NCBI Taxonomy" id="1162706"/>
    <lineage>
        <taxon>Bacteria</taxon>
        <taxon>Bacillati</taxon>
        <taxon>Actinomycetota</taxon>
        <taxon>Thermoleophilia</taxon>
        <taxon>Solirubrobacterales</taxon>
        <taxon>Solirubrobacteraceae</taxon>
        <taxon>environmental samples</taxon>
    </lineage>
</organism>